<comment type="caution">
    <text evidence="2">The sequence shown here is derived from an EMBL/GenBank/DDBJ whole genome shotgun (WGS) entry which is preliminary data.</text>
</comment>
<keyword evidence="1" id="KW-0472">Membrane</keyword>
<sequence length="184" mass="21180">KQGFKTTIDEQDREIIEQHQMILTLSQAIQQGVIKNTKLKKIKSQVRITSSTEIDTIFIPFEVEHIRDAKIDPEKYLSLPKKFSKLNQWYTIRGLVVKEGLKIDSIRVFNMLTVTIGDKKLKGLKNIFKQRIPTVEIVNENPYISVNGLQNVVIKKKKRFYQTTGFKVVVGFALGTFTTILILN</sequence>
<feature type="transmembrane region" description="Helical" evidence="1">
    <location>
        <begin position="164"/>
        <end position="183"/>
    </location>
</feature>
<organism evidence="2">
    <name type="scientific">marine sediment metagenome</name>
    <dbReference type="NCBI Taxonomy" id="412755"/>
    <lineage>
        <taxon>unclassified sequences</taxon>
        <taxon>metagenomes</taxon>
        <taxon>ecological metagenomes</taxon>
    </lineage>
</organism>
<dbReference type="AlphaFoldDB" id="A0A0F9A3G9"/>
<dbReference type="EMBL" id="LAZR01056921">
    <property type="protein sequence ID" value="KKK73144.1"/>
    <property type="molecule type" value="Genomic_DNA"/>
</dbReference>
<keyword evidence="1" id="KW-0812">Transmembrane</keyword>
<accession>A0A0F9A3G9</accession>
<gene>
    <name evidence="2" type="ORF">LCGC14_2896770</name>
</gene>
<name>A0A0F9A3G9_9ZZZZ</name>
<feature type="non-terminal residue" evidence="2">
    <location>
        <position position="1"/>
    </location>
</feature>
<protein>
    <submittedName>
        <fullName evidence="2">Uncharacterized protein</fullName>
    </submittedName>
</protein>
<keyword evidence="1" id="KW-1133">Transmembrane helix</keyword>
<proteinExistence type="predicted"/>
<evidence type="ECO:0000313" key="2">
    <source>
        <dbReference type="EMBL" id="KKK73144.1"/>
    </source>
</evidence>
<reference evidence="2" key="1">
    <citation type="journal article" date="2015" name="Nature">
        <title>Complex archaea that bridge the gap between prokaryotes and eukaryotes.</title>
        <authorList>
            <person name="Spang A."/>
            <person name="Saw J.H."/>
            <person name="Jorgensen S.L."/>
            <person name="Zaremba-Niedzwiedzka K."/>
            <person name="Martijn J."/>
            <person name="Lind A.E."/>
            <person name="van Eijk R."/>
            <person name="Schleper C."/>
            <person name="Guy L."/>
            <person name="Ettema T.J."/>
        </authorList>
    </citation>
    <scope>NUCLEOTIDE SEQUENCE</scope>
</reference>
<evidence type="ECO:0000256" key="1">
    <source>
        <dbReference type="SAM" id="Phobius"/>
    </source>
</evidence>